<dbReference type="AlphaFoldDB" id="A0A915PQK5"/>
<organism evidence="2 3">
    <name type="scientific">Setaria digitata</name>
    <dbReference type="NCBI Taxonomy" id="48799"/>
    <lineage>
        <taxon>Eukaryota</taxon>
        <taxon>Metazoa</taxon>
        <taxon>Ecdysozoa</taxon>
        <taxon>Nematoda</taxon>
        <taxon>Chromadorea</taxon>
        <taxon>Rhabditida</taxon>
        <taxon>Spirurina</taxon>
        <taxon>Spiruromorpha</taxon>
        <taxon>Filarioidea</taxon>
        <taxon>Setariidae</taxon>
        <taxon>Setaria</taxon>
    </lineage>
</organism>
<feature type="region of interest" description="Disordered" evidence="1">
    <location>
        <begin position="151"/>
        <end position="174"/>
    </location>
</feature>
<reference evidence="3" key="1">
    <citation type="submission" date="2022-11" db="UniProtKB">
        <authorList>
            <consortium name="WormBaseParasite"/>
        </authorList>
    </citation>
    <scope>IDENTIFICATION</scope>
</reference>
<evidence type="ECO:0000256" key="1">
    <source>
        <dbReference type="SAM" id="MobiDB-lite"/>
    </source>
</evidence>
<dbReference type="Proteomes" id="UP000887581">
    <property type="component" value="Unplaced"/>
</dbReference>
<accession>A0A915PQK5</accession>
<dbReference type="Gene3D" id="3.60.40.10">
    <property type="entry name" value="PPM-type phosphatase domain"/>
    <property type="match status" value="1"/>
</dbReference>
<keyword evidence="2" id="KW-1185">Reference proteome</keyword>
<dbReference type="WBParaSite" id="sdigi.contig337.g7549.t1">
    <property type="protein sequence ID" value="sdigi.contig337.g7549.t1"/>
    <property type="gene ID" value="sdigi.contig337.g7549"/>
</dbReference>
<evidence type="ECO:0000313" key="2">
    <source>
        <dbReference type="Proteomes" id="UP000887581"/>
    </source>
</evidence>
<sequence length="729" mass="83292">MDDTAGSKSHWYDKLYDVCKYSNGYSVPEAFYGSGKVITDGYGQQHKTFSYVLFEKSYIPVGKLSLLGTFGYHRDQRSGRTVRLYGIIDRYSPGADADFLISQIVSDILPFDRTTDHVLNNDPSDRQIYCLLDEALRKVYKVDLNSSSAFTRSYRESDSRRSPASSGSRIENNGILQMGGFPSGSLTNYPHRSPGPSVSRCENNGTVEVNGFPPGNYTKTNGVNLPNLAPMNPPITEAVAQRLSVMEFLNFYKDIIERVDQAANADERKYMEMTRMNQVNPYVPVFNPPNEGYFPQTAPVQYSIGNSYIGVPPQDHYTHKSTRRRNYFGGRKLVARNTTLPTISESAEKWWNEESETLMYPEQQQYREQEQNLEFPDNTVLPQAVPPTFQRAPVLTPIESPRVGNDEEFLKAVEEIATDLGYIENSAFRENGETASVRSDDKYSNTDSDDSVSSFTAAAIVFIYGNKMFIGSIGDSRIILMRQKCHYLDVMYLNEPPLAWYPIAAAKNPHFKAKRYILFQEPIVRGGFLINEYSIFLLMFNDGVITNMLNVNEYYRTSNEVNRSAVQMVIKIIEKYPSSDIAEKFIAQIMHWCNRKYWPFQNLNGAKREGMSFLFADLRQLMPKQPDYGHLLRKYQAKGTLISKAESYPKMVTFSQHLEDDEETMKHASSMNKVYDMLQEIFDREESERRAQENPLKDKALDGETWVVLVPDPNNVLQSLEYESVYEAA</sequence>
<name>A0A915PQK5_9BILA</name>
<protein>
    <submittedName>
        <fullName evidence="3">Protein-serine/threonine phosphatase</fullName>
    </submittedName>
</protein>
<evidence type="ECO:0000313" key="3">
    <source>
        <dbReference type="WBParaSite" id="sdigi.contig337.g7549.t1"/>
    </source>
</evidence>
<proteinExistence type="predicted"/>
<dbReference type="InterPro" id="IPR036457">
    <property type="entry name" value="PPM-type-like_dom_sf"/>
</dbReference>